<dbReference type="Gene3D" id="3.90.940.10">
    <property type="match status" value="1"/>
</dbReference>
<dbReference type="GO" id="GO:0003899">
    <property type="term" value="F:DNA-directed RNA polymerase activity"/>
    <property type="evidence" value="ECO:0007669"/>
    <property type="project" value="UniProtKB-EC"/>
</dbReference>
<keyword evidence="6 10" id="KW-0548">Nucleotidyltransferase</keyword>
<protein>
    <recommendedName>
        <fullName evidence="3 10">DNA-directed RNA polymerase subunit omega</fullName>
        <shortName evidence="10">RNAP omega subunit</shortName>
        <ecNumber evidence="2 10">2.7.7.6</ecNumber>
    </recommendedName>
    <alternativeName>
        <fullName evidence="10">RNA polymerase omega subunit</fullName>
    </alternativeName>
    <alternativeName>
        <fullName evidence="8 10">Transcriptase subunit omega</fullName>
    </alternativeName>
</protein>
<sequence>MLYPSTNDLMEKVDSRYTLVLAAAKRARQLIDGDEITVRARSNKPVSIATQEIHEGKITYTRTTGEKELVESKEAMREANEGREYQDIQEEGINHE</sequence>
<dbReference type="RefSeq" id="WP_204400832.1">
    <property type="nucleotide sequence ID" value="NZ_JAFBEE010000005.1"/>
</dbReference>
<dbReference type="PANTHER" id="PTHR34476">
    <property type="entry name" value="DNA-DIRECTED RNA POLYMERASE SUBUNIT OMEGA"/>
    <property type="match status" value="1"/>
</dbReference>
<evidence type="ECO:0000256" key="1">
    <source>
        <dbReference type="ARBA" id="ARBA00006711"/>
    </source>
</evidence>
<keyword evidence="4 10" id="KW-0240">DNA-directed RNA polymerase</keyword>
<comment type="caution">
    <text evidence="12">The sequence shown here is derived from an EMBL/GenBank/DDBJ whole genome shotgun (WGS) entry which is preliminary data.</text>
</comment>
<dbReference type="Proteomes" id="UP001314796">
    <property type="component" value="Unassembled WGS sequence"/>
</dbReference>
<evidence type="ECO:0000313" key="13">
    <source>
        <dbReference type="Proteomes" id="UP001314796"/>
    </source>
</evidence>
<evidence type="ECO:0000256" key="11">
    <source>
        <dbReference type="SAM" id="MobiDB-lite"/>
    </source>
</evidence>
<dbReference type="InterPro" id="IPR003716">
    <property type="entry name" value="DNA-dir_RNA_pol_omega"/>
</dbReference>
<keyword evidence="5 10" id="KW-0808">Transferase</keyword>
<evidence type="ECO:0000313" key="12">
    <source>
        <dbReference type="EMBL" id="MBM7614516.1"/>
    </source>
</evidence>
<evidence type="ECO:0000256" key="2">
    <source>
        <dbReference type="ARBA" id="ARBA00012418"/>
    </source>
</evidence>
<comment type="subunit">
    <text evidence="10">The RNAP catalytic core consists of 2 alpha, 1 beta, 1 beta' and 1 omega subunit. When a sigma factor is associated with the core the holoenzyme is formed, which can initiate transcription.</text>
</comment>
<accession>A0ABS2NNL6</accession>
<dbReference type="HAMAP" id="MF_00366">
    <property type="entry name" value="RNApol_bact_RpoZ"/>
    <property type="match status" value="1"/>
</dbReference>
<comment type="catalytic activity">
    <reaction evidence="9 10">
        <text>RNA(n) + a ribonucleoside 5'-triphosphate = RNA(n+1) + diphosphate</text>
        <dbReference type="Rhea" id="RHEA:21248"/>
        <dbReference type="Rhea" id="RHEA-COMP:14527"/>
        <dbReference type="Rhea" id="RHEA-COMP:17342"/>
        <dbReference type="ChEBI" id="CHEBI:33019"/>
        <dbReference type="ChEBI" id="CHEBI:61557"/>
        <dbReference type="ChEBI" id="CHEBI:140395"/>
        <dbReference type="EC" id="2.7.7.6"/>
    </reaction>
</comment>
<gene>
    <name evidence="10" type="primary">rpoZ</name>
    <name evidence="12" type="ORF">JOC73_001028</name>
</gene>
<evidence type="ECO:0000256" key="4">
    <source>
        <dbReference type="ARBA" id="ARBA00022478"/>
    </source>
</evidence>
<dbReference type="SUPFAM" id="SSF63562">
    <property type="entry name" value="RPB6/omega subunit-like"/>
    <property type="match status" value="1"/>
</dbReference>
<dbReference type="InterPro" id="IPR036161">
    <property type="entry name" value="RPB6/omega-like_sf"/>
</dbReference>
<evidence type="ECO:0000256" key="9">
    <source>
        <dbReference type="ARBA" id="ARBA00048552"/>
    </source>
</evidence>
<evidence type="ECO:0000256" key="7">
    <source>
        <dbReference type="ARBA" id="ARBA00023163"/>
    </source>
</evidence>
<dbReference type="PANTHER" id="PTHR34476:SF1">
    <property type="entry name" value="DNA-DIRECTED RNA POLYMERASE SUBUNIT OMEGA"/>
    <property type="match status" value="1"/>
</dbReference>
<dbReference type="EC" id="2.7.7.6" evidence="2 10"/>
<evidence type="ECO:0000256" key="10">
    <source>
        <dbReference type="HAMAP-Rule" id="MF_00366"/>
    </source>
</evidence>
<evidence type="ECO:0000256" key="8">
    <source>
        <dbReference type="ARBA" id="ARBA00029924"/>
    </source>
</evidence>
<dbReference type="EMBL" id="JAFBEE010000005">
    <property type="protein sequence ID" value="MBM7614516.1"/>
    <property type="molecule type" value="Genomic_DNA"/>
</dbReference>
<dbReference type="InterPro" id="IPR006110">
    <property type="entry name" value="Pol_omega/Rpo6/RPB6"/>
</dbReference>
<dbReference type="GO" id="GO:0000428">
    <property type="term" value="C:DNA-directed RNA polymerase complex"/>
    <property type="evidence" value="ECO:0007669"/>
    <property type="project" value="UniProtKB-KW"/>
</dbReference>
<feature type="region of interest" description="Disordered" evidence="11">
    <location>
        <begin position="69"/>
        <end position="96"/>
    </location>
</feature>
<name>A0ABS2NNL6_9FIRM</name>
<dbReference type="NCBIfam" id="TIGR00690">
    <property type="entry name" value="rpoZ"/>
    <property type="match status" value="1"/>
</dbReference>
<keyword evidence="7 10" id="KW-0804">Transcription</keyword>
<proteinExistence type="inferred from homology"/>
<keyword evidence="13" id="KW-1185">Reference proteome</keyword>
<evidence type="ECO:0000256" key="6">
    <source>
        <dbReference type="ARBA" id="ARBA00022695"/>
    </source>
</evidence>
<comment type="similarity">
    <text evidence="1 10">Belongs to the RNA polymerase subunit omega family.</text>
</comment>
<organism evidence="12 13">
    <name type="scientific">Alkaliphilus hydrothermalis</name>
    <dbReference type="NCBI Taxonomy" id="1482730"/>
    <lineage>
        <taxon>Bacteria</taxon>
        <taxon>Bacillati</taxon>
        <taxon>Bacillota</taxon>
        <taxon>Clostridia</taxon>
        <taxon>Peptostreptococcales</taxon>
        <taxon>Natronincolaceae</taxon>
        <taxon>Alkaliphilus</taxon>
    </lineage>
</organism>
<comment type="function">
    <text evidence="10">Promotes RNA polymerase assembly. Latches the N- and C-terminal regions of the beta' subunit thereby facilitating its interaction with the beta and alpha subunits.</text>
</comment>
<evidence type="ECO:0000256" key="3">
    <source>
        <dbReference type="ARBA" id="ARBA00013725"/>
    </source>
</evidence>
<reference evidence="12 13" key="1">
    <citation type="submission" date="2021-01" db="EMBL/GenBank/DDBJ databases">
        <title>Genomic Encyclopedia of Type Strains, Phase IV (KMG-IV): sequencing the most valuable type-strain genomes for metagenomic binning, comparative biology and taxonomic classification.</title>
        <authorList>
            <person name="Goeker M."/>
        </authorList>
    </citation>
    <scope>NUCLEOTIDE SEQUENCE [LARGE SCALE GENOMIC DNA]</scope>
    <source>
        <strain evidence="12 13">DSM 25890</strain>
    </source>
</reference>
<evidence type="ECO:0000256" key="5">
    <source>
        <dbReference type="ARBA" id="ARBA00022679"/>
    </source>
</evidence>
<dbReference type="SMART" id="SM01409">
    <property type="entry name" value="RNA_pol_Rpb6"/>
    <property type="match status" value="1"/>
</dbReference>
<dbReference type="Pfam" id="PF01192">
    <property type="entry name" value="RNA_pol_Rpb6"/>
    <property type="match status" value="1"/>
</dbReference>